<name>A0ACB9JW32_9ASTR</name>
<gene>
    <name evidence="1" type="ORF">L1987_05701</name>
</gene>
<evidence type="ECO:0000313" key="2">
    <source>
        <dbReference type="Proteomes" id="UP001056120"/>
    </source>
</evidence>
<organism evidence="1 2">
    <name type="scientific">Smallanthus sonchifolius</name>
    <dbReference type="NCBI Taxonomy" id="185202"/>
    <lineage>
        <taxon>Eukaryota</taxon>
        <taxon>Viridiplantae</taxon>
        <taxon>Streptophyta</taxon>
        <taxon>Embryophyta</taxon>
        <taxon>Tracheophyta</taxon>
        <taxon>Spermatophyta</taxon>
        <taxon>Magnoliopsida</taxon>
        <taxon>eudicotyledons</taxon>
        <taxon>Gunneridae</taxon>
        <taxon>Pentapetalae</taxon>
        <taxon>asterids</taxon>
        <taxon>campanulids</taxon>
        <taxon>Asterales</taxon>
        <taxon>Asteraceae</taxon>
        <taxon>Asteroideae</taxon>
        <taxon>Heliantheae alliance</taxon>
        <taxon>Millerieae</taxon>
        <taxon>Smallanthus</taxon>
    </lineage>
</organism>
<keyword evidence="2" id="KW-1185">Reference proteome</keyword>
<protein>
    <submittedName>
        <fullName evidence="1">Uncharacterized protein</fullName>
    </submittedName>
</protein>
<sequence>MVASVRASRRWRLMYEIHDEGGGSRRHDDGSGEYSMAVELSGHSGSWRLESIVARVSPVMKVHGGSECYGNPTNGG</sequence>
<evidence type="ECO:0000313" key="1">
    <source>
        <dbReference type="EMBL" id="KAI3824251.1"/>
    </source>
</evidence>
<reference evidence="2" key="1">
    <citation type="journal article" date="2022" name="Mol. Ecol. Resour.">
        <title>The genomes of chicory, endive, great burdock and yacon provide insights into Asteraceae palaeo-polyploidization history and plant inulin production.</title>
        <authorList>
            <person name="Fan W."/>
            <person name="Wang S."/>
            <person name="Wang H."/>
            <person name="Wang A."/>
            <person name="Jiang F."/>
            <person name="Liu H."/>
            <person name="Zhao H."/>
            <person name="Xu D."/>
            <person name="Zhang Y."/>
        </authorList>
    </citation>
    <scope>NUCLEOTIDE SEQUENCE [LARGE SCALE GENOMIC DNA]</scope>
    <source>
        <strain evidence="2">cv. Yunnan</strain>
    </source>
</reference>
<reference evidence="1 2" key="2">
    <citation type="journal article" date="2022" name="Mol. Ecol. Resour.">
        <title>The genomes of chicory, endive, great burdock and yacon provide insights into Asteraceae paleo-polyploidization history and plant inulin production.</title>
        <authorList>
            <person name="Fan W."/>
            <person name="Wang S."/>
            <person name="Wang H."/>
            <person name="Wang A."/>
            <person name="Jiang F."/>
            <person name="Liu H."/>
            <person name="Zhao H."/>
            <person name="Xu D."/>
            <person name="Zhang Y."/>
        </authorList>
    </citation>
    <scope>NUCLEOTIDE SEQUENCE [LARGE SCALE GENOMIC DNA]</scope>
    <source>
        <strain evidence="2">cv. Yunnan</strain>
        <tissue evidence="1">Leaves</tissue>
    </source>
</reference>
<accession>A0ACB9JW32</accession>
<dbReference type="EMBL" id="CM042019">
    <property type="protein sequence ID" value="KAI3824251.1"/>
    <property type="molecule type" value="Genomic_DNA"/>
</dbReference>
<dbReference type="Proteomes" id="UP001056120">
    <property type="component" value="Linkage Group LG02"/>
</dbReference>
<proteinExistence type="predicted"/>
<comment type="caution">
    <text evidence="1">The sequence shown here is derived from an EMBL/GenBank/DDBJ whole genome shotgun (WGS) entry which is preliminary data.</text>
</comment>